<evidence type="ECO:0000259" key="11">
    <source>
        <dbReference type="Pfam" id="PF00912"/>
    </source>
</evidence>
<comment type="catalytic activity">
    <reaction evidence="7">
        <text>Preferential cleavage: (Ac)2-L-Lys-D-Ala-|-D-Ala. Also transpeptidation of peptidyl-alanyl moieties that are N-acyl substituents of D-alanine.</text>
        <dbReference type="EC" id="3.4.16.4"/>
    </reaction>
</comment>
<feature type="domain" description="Penicillin-binding protein transpeptidase" evidence="10">
    <location>
        <begin position="513"/>
        <end position="754"/>
    </location>
</feature>
<dbReference type="Gene3D" id="1.10.3810.10">
    <property type="entry name" value="Biosynthetic peptidoglycan transglycosylase-like"/>
    <property type="match status" value="1"/>
</dbReference>
<reference evidence="12" key="1">
    <citation type="submission" date="2021-02" db="EMBL/GenBank/DDBJ databases">
        <title>Infant gut strain persistence is associated with maternal origin, phylogeny, and functional potential including surface adhesion and iron acquisition.</title>
        <authorList>
            <person name="Lou Y.C."/>
        </authorList>
    </citation>
    <scope>NUCLEOTIDE SEQUENCE</scope>
    <source>
        <strain evidence="12">L3_108_103G1_dasL3_108_103G1_concoct_2</strain>
    </source>
</reference>
<dbReference type="InterPro" id="IPR012338">
    <property type="entry name" value="Beta-lactam/transpept-like"/>
</dbReference>
<evidence type="ECO:0000313" key="13">
    <source>
        <dbReference type="Proteomes" id="UP000753219"/>
    </source>
</evidence>
<gene>
    <name evidence="12" type="ORF">KHZ85_05005</name>
</gene>
<dbReference type="Proteomes" id="UP000753219">
    <property type="component" value="Unassembled WGS sequence"/>
</dbReference>
<dbReference type="RefSeq" id="WP_278640061.1">
    <property type="nucleotide sequence ID" value="NZ_JAGZMZ010000009.1"/>
</dbReference>
<keyword evidence="9" id="KW-0472">Membrane</keyword>
<dbReference type="InterPro" id="IPR001460">
    <property type="entry name" value="PCN-bd_Tpept"/>
</dbReference>
<dbReference type="GO" id="GO:0009252">
    <property type="term" value="P:peptidoglycan biosynthetic process"/>
    <property type="evidence" value="ECO:0007669"/>
    <property type="project" value="TreeGrafter"/>
</dbReference>
<dbReference type="Pfam" id="PF00905">
    <property type="entry name" value="Transpeptidase"/>
    <property type="match status" value="1"/>
</dbReference>
<dbReference type="AlphaFoldDB" id="A0A942WGE6"/>
<dbReference type="SUPFAM" id="SSF53955">
    <property type="entry name" value="Lysozyme-like"/>
    <property type="match status" value="1"/>
</dbReference>
<dbReference type="SUPFAM" id="SSF56601">
    <property type="entry name" value="beta-lactamase/transpeptidase-like"/>
    <property type="match status" value="1"/>
</dbReference>
<dbReference type="EMBL" id="JAGZMZ010000009">
    <property type="protein sequence ID" value="MBS4884106.1"/>
    <property type="molecule type" value="Genomic_DNA"/>
</dbReference>
<feature type="transmembrane region" description="Helical" evidence="9">
    <location>
        <begin position="32"/>
        <end position="56"/>
    </location>
</feature>
<protein>
    <submittedName>
        <fullName evidence="12">Transglycosylase domain-containing protein</fullName>
    </submittedName>
</protein>
<dbReference type="Gene3D" id="3.40.710.10">
    <property type="entry name" value="DD-peptidase/beta-lactamase superfamily"/>
    <property type="match status" value="1"/>
</dbReference>
<keyword evidence="6" id="KW-0511">Multifunctional enzyme</keyword>
<comment type="caution">
    <text evidence="12">The sequence shown here is derived from an EMBL/GenBank/DDBJ whole genome shotgun (WGS) entry which is preliminary data.</text>
</comment>
<evidence type="ECO:0000259" key="10">
    <source>
        <dbReference type="Pfam" id="PF00905"/>
    </source>
</evidence>
<dbReference type="GO" id="GO:0009002">
    <property type="term" value="F:serine-type D-Ala-D-Ala carboxypeptidase activity"/>
    <property type="evidence" value="ECO:0007669"/>
    <property type="project" value="UniProtKB-EC"/>
</dbReference>
<evidence type="ECO:0000256" key="6">
    <source>
        <dbReference type="ARBA" id="ARBA00023268"/>
    </source>
</evidence>
<dbReference type="InterPro" id="IPR050396">
    <property type="entry name" value="Glycosyltr_51/Transpeptidase"/>
</dbReference>
<dbReference type="PANTHER" id="PTHR32282">
    <property type="entry name" value="BINDING PROTEIN TRANSPEPTIDASE, PUTATIVE-RELATED"/>
    <property type="match status" value="1"/>
</dbReference>
<dbReference type="InterPro" id="IPR023346">
    <property type="entry name" value="Lysozyme-like_dom_sf"/>
</dbReference>
<keyword evidence="9" id="KW-1133">Transmembrane helix</keyword>
<evidence type="ECO:0000256" key="8">
    <source>
        <dbReference type="ARBA" id="ARBA00049902"/>
    </source>
</evidence>
<evidence type="ECO:0000256" key="5">
    <source>
        <dbReference type="ARBA" id="ARBA00022801"/>
    </source>
</evidence>
<evidence type="ECO:0000256" key="7">
    <source>
        <dbReference type="ARBA" id="ARBA00034000"/>
    </source>
</evidence>
<evidence type="ECO:0000256" key="9">
    <source>
        <dbReference type="SAM" id="Phobius"/>
    </source>
</evidence>
<proteinExistence type="predicted"/>
<dbReference type="GO" id="GO:0030288">
    <property type="term" value="C:outer membrane-bounded periplasmic space"/>
    <property type="evidence" value="ECO:0007669"/>
    <property type="project" value="TreeGrafter"/>
</dbReference>
<dbReference type="Gene3D" id="1.20.1270.90">
    <property type="entry name" value="AF1782-like"/>
    <property type="match status" value="2"/>
</dbReference>
<dbReference type="GO" id="GO:0008955">
    <property type="term" value="F:peptidoglycan glycosyltransferase activity"/>
    <property type="evidence" value="ECO:0007669"/>
    <property type="project" value="UniProtKB-EC"/>
</dbReference>
<organism evidence="12 13">
    <name type="scientific">Amedibacillus dolichus</name>
    <dbReference type="NCBI Taxonomy" id="31971"/>
    <lineage>
        <taxon>Bacteria</taxon>
        <taxon>Bacillati</taxon>
        <taxon>Bacillota</taxon>
        <taxon>Erysipelotrichia</taxon>
        <taxon>Erysipelotrichales</taxon>
        <taxon>Erysipelotrichaceae</taxon>
        <taxon>Amedibacillus</taxon>
    </lineage>
</organism>
<dbReference type="Pfam" id="PF07554">
    <property type="entry name" value="FIVAR"/>
    <property type="match status" value="4"/>
</dbReference>
<dbReference type="InterPro" id="IPR036950">
    <property type="entry name" value="PBP_transglycosylase"/>
</dbReference>
<dbReference type="GO" id="GO:0006508">
    <property type="term" value="P:proteolysis"/>
    <property type="evidence" value="ECO:0007669"/>
    <property type="project" value="UniProtKB-KW"/>
</dbReference>
<keyword evidence="9" id="KW-0812">Transmembrane</keyword>
<accession>A0A942WGE6</accession>
<evidence type="ECO:0000256" key="4">
    <source>
        <dbReference type="ARBA" id="ARBA00022679"/>
    </source>
</evidence>
<comment type="catalytic activity">
    <reaction evidence="8">
        <text>[GlcNAc-(1-&gt;4)-Mur2Ac(oyl-L-Ala-gamma-D-Glu-L-Lys-D-Ala-D-Ala)](n)-di-trans,octa-cis-undecaprenyl diphosphate + beta-D-GlcNAc-(1-&gt;4)-Mur2Ac(oyl-L-Ala-gamma-D-Glu-L-Lys-D-Ala-D-Ala)-di-trans,octa-cis-undecaprenyl diphosphate = [GlcNAc-(1-&gt;4)-Mur2Ac(oyl-L-Ala-gamma-D-Glu-L-Lys-D-Ala-D-Ala)](n+1)-di-trans,octa-cis-undecaprenyl diphosphate + di-trans,octa-cis-undecaprenyl diphosphate + H(+)</text>
        <dbReference type="Rhea" id="RHEA:23708"/>
        <dbReference type="Rhea" id="RHEA-COMP:9602"/>
        <dbReference type="Rhea" id="RHEA-COMP:9603"/>
        <dbReference type="ChEBI" id="CHEBI:15378"/>
        <dbReference type="ChEBI" id="CHEBI:58405"/>
        <dbReference type="ChEBI" id="CHEBI:60033"/>
        <dbReference type="ChEBI" id="CHEBI:78435"/>
        <dbReference type="EC" id="2.4.99.28"/>
    </reaction>
</comment>
<dbReference type="InterPro" id="IPR001264">
    <property type="entry name" value="Glyco_trans_51"/>
</dbReference>
<keyword evidence="4" id="KW-0808">Transferase</keyword>
<evidence type="ECO:0000256" key="2">
    <source>
        <dbReference type="ARBA" id="ARBA00022670"/>
    </source>
</evidence>
<evidence type="ECO:0000256" key="1">
    <source>
        <dbReference type="ARBA" id="ARBA00022645"/>
    </source>
</evidence>
<evidence type="ECO:0000256" key="3">
    <source>
        <dbReference type="ARBA" id="ARBA00022676"/>
    </source>
</evidence>
<name>A0A942WGE6_9FIRM</name>
<keyword evidence="3" id="KW-0328">Glycosyltransferase</keyword>
<feature type="domain" description="Glycosyl transferase family 51" evidence="11">
    <location>
        <begin position="80"/>
        <end position="253"/>
    </location>
</feature>
<keyword evidence="1" id="KW-0121">Carboxypeptidase</keyword>
<dbReference type="PANTHER" id="PTHR32282:SF29">
    <property type="entry name" value="PENICILLIN-BINDING PROTEIN 1A"/>
    <property type="match status" value="1"/>
</dbReference>
<evidence type="ECO:0000313" key="12">
    <source>
        <dbReference type="EMBL" id="MBS4884106.1"/>
    </source>
</evidence>
<sequence>MNFKKTTSKQTEKKAKKAIKHKKRRLSVLDRIVIVFLTIALLCGAGGLSVIGYIIATTDTDNLISQMNNTEPSTFLDQNGEEFAELGLESRENVSYQQVPQSVIDAFLAIEDSRFYKHNGFDLPRFISSALTNLKSGSLAQGGSTLTMQTIDNFFIKKQEQELEEQGIQQNTLQKIESKMREIYMSMRIEQELSKAEIMERYLNQINFGNKARGIQRGAQYFFGKDVEDLNLSEAAYLAGCINAPNTFNPYNGYSSSGIGIGNFSKLTTVISTYSQLSSDGYTQESWNAFVQALDRAKRLAEKESESQATYADGLAALQAAYEGLAKSDASADLVRLQQSVNMYATFTNNAGSSFSDESWQTYAIASEEANQLVVDNSTNQEAVTAALKKLNHAFTALSPIKFNYYEAATKRRDETLYMMKYHGYISQTEYELAKSTQLAFQVVGESASAQDPYDNYLKAVTKEVMELTGLDPATTPMVVHTYLDKEAQLAANEAAEGKVVSLDTNKNYQIATSVIDNKTGGIVAMIPGRSDYESEFYRNRADDQERMPGSSVKPIFDYAYALDHLGYCTSRVYNDKKMTVDGTVIRNSDGKYYGKVSMERALAQSLNTPAMKTMEDILNRGYEQDMKEYLQKLGFSKEQADQFNIRYALGGSLSTSPRQMAGAFSALANQGIVKETHYVRSIEFKDGKKDPITVTPKETQAMSPQAAYMTSELLYKAVHGKYQGWNLMGRLGWSIPVYGKTGTSDWASDGLDRGIPETAMRDEWMINYTSEYTIATWSGFDQEVADGNNYVTEQLLLENIPGWINKHILETISKNPQKIQNPGGIASYGGGMIKQEFLKDAAKNNPMTEANQTQEMDKLQALYDQVKGYQAADYTAESFAAFQSVLEEVARMLDEDTASDDEVYAAITKLQNAVNNLVKTVHKDTLLSVINQAAALNPNEYTADSYRFLASVVEEARKIYQNPNASQAEINSAVNQVQNAIQALVKKSSQASKGALANAINIARRKAAEWSVSDPNRANRLRQLIASAQSVYYNPNASQAEVDAQTNALYAAM</sequence>
<dbReference type="GO" id="GO:0008658">
    <property type="term" value="F:penicillin binding"/>
    <property type="evidence" value="ECO:0007669"/>
    <property type="project" value="InterPro"/>
</dbReference>
<keyword evidence="5" id="KW-0378">Hydrolase</keyword>
<dbReference type="Pfam" id="PF00912">
    <property type="entry name" value="Transgly"/>
    <property type="match status" value="1"/>
</dbReference>
<keyword evidence="2" id="KW-0645">Protease</keyword>
<dbReference type="Gene3D" id="1.20.1270.70">
    <property type="entry name" value="Designed single chain three-helix bundle"/>
    <property type="match status" value="1"/>
</dbReference>